<keyword evidence="3" id="KW-1185">Reference proteome</keyword>
<gene>
    <name evidence="2" type="ORF">VTL71DRAFT_12303</name>
</gene>
<proteinExistence type="predicted"/>
<sequence length="226" mass="24842">MRIRRDTQAPRRYPTRAQTQSQIHEAALQSLINDSHARIPDPDEQAPISYTRACDTMEGPMAPVIAGVQLLGLGCIEMEPERGRLFDALAEALGRVEREMGFQEEMRPFVRLSGNGDGKVGVSAVGVGVGVREGVVHEEGKEKGVLGVEERKDSMCSKVPFVEWLVEVCGKVDGGSVRVLLRYVGDVCKEMEGVFDGSERDEERRRMESGDGRGQTGGWKEPQARG</sequence>
<feature type="compositionally biased region" description="Basic and acidic residues" evidence="1">
    <location>
        <begin position="196"/>
        <end position="211"/>
    </location>
</feature>
<feature type="region of interest" description="Disordered" evidence="1">
    <location>
        <begin position="1"/>
        <end position="21"/>
    </location>
</feature>
<evidence type="ECO:0000313" key="3">
    <source>
        <dbReference type="Proteomes" id="UP001595075"/>
    </source>
</evidence>
<feature type="region of interest" description="Disordered" evidence="1">
    <location>
        <begin position="196"/>
        <end position="226"/>
    </location>
</feature>
<protein>
    <submittedName>
        <fullName evidence="2">Uncharacterized protein</fullName>
    </submittedName>
</protein>
<comment type="caution">
    <text evidence="2">The sequence shown here is derived from an EMBL/GenBank/DDBJ whole genome shotgun (WGS) entry which is preliminary data.</text>
</comment>
<reference evidence="2 3" key="1">
    <citation type="journal article" date="2024" name="Commun. Biol.">
        <title>Comparative genomic analysis of thermophilic fungi reveals convergent evolutionary adaptations and gene losses.</title>
        <authorList>
            <person name="Steindorff A.S."/>
            <person name="Aguilar-Pontes M.V."/>
            <person name="Robinson A.J."/>
            <person name="Andreopoulos B."/>
            <person name="LaButti K."/>
            <person name="Kuo A."/>
            <person name="Mondo S."/>
            <person name="Riley R."/>
            <person name="Otillar R."/>
            <person name="Haridas S."/>
            <person name="Lipzen A."/>
            <person name="Grimwood J."/>
            <person name="Schmutz J."/>
            <person name="Clum A."/>
            <person name="Reid I.D."/>
            <person name="Moisan M.C."/>
            <person name="Butler G."/>
            <person name="Nguyen T.T.M."/>
            <person name="Dewar K."/>
            <person name="Conant G."/>
            <person name="Drula E."/>
            <person name="Henrissat B."/>
            <person name="Hansel C."/>
            <person name="Singer S."/>
            <person name="Hutchinson M.I."/>
            <person name="de Vries R.P."/>
            <person name="Natvig D.O."/>
            <person name="Powell A.J."/>
            <person name="Tsang A."/>
            <person name="Grigoriev I.V."/>
        </authorList>
    </citation>
    <scope>NUCLEOTIDE SEQUENCE [LARGE SCALE GENOMIC DNA]</scope>
    <source>
        <strain evidence="2 3">CBS 494.80</strain>
    </source>
</reference>
<dbReference type="EMBL" id="JAZHXI010000005">
    <property type="protein sequence ID" value="KAL2071068.1"/>
    <property type="molecule type" value="Genomic_DNA"/>
</dbReference>
<evidence type="ECO:0000256" key="1">
    <source>
        <dbReference type="SAM" id="MobiDB-lite"/>
    </source>
</evidence>
<dbReference type="Proteomes" id="UP001595075">
    <property type="component" value="Unassembled WGS sequence"/>
</dbReference>
<name>A0ABR4CMA3_9HELO</name>
<evidence type="ECO:0000313" key="2">
    <source>
        <dbReference type="EMBL" id="KAL2071068.1"/>
    </source>
</evidence>
<organism evidence="2 3">
    <name type="scientific">Oculimacula yallundae</name>
    <dbReference type="NCBI Taxonomy" id="86028"/>
    <lineage>
        <taxon>Eukaryota</taxon>
        <taxon>Fungi</taxon>
        <taxon>Dikarya</taxon>
        <taxon>Ascomycota</taxon>
        <taxon>Pezizomycotina</taxon>
        <taxon>Leotiomycetes</taxon>
        <taxon>Helotiales</taxon>
        <taxon>Ploettnerulaceae</taxon>
        <taxon>Oculimacula</taxon>
    </lineage>
</organism>
<accession>A0ABR4CMA3</accession>